<evidence type="ECO:0000313" key="2">
    <source>
        <dbReference type="Proteomes" id="UP000010552"/>
    </source>
</evidence>
<dbReference type="AlphaFoldDB" id="L5JR79"/>
<proteinExistence type="predicted"/>
<name>L5JR79_PTEAL</name>
<accession>L5JR79</accession>
<dbReference type="EMBL" id="KB031149">
    <property type="protein sequence ID" value="ELK01929.1"/>
    <property type="molecule type" value="Genomic_DNA"/>
</dbReference>
<keyword evidence="2" id="KW-1185">Reference proteome</keyword>
<gene>
    <name evidence="1" type="ORF">PAL_GLEAN10002897</name>
</gene>
<dbReference type="InParanoid" id="L5JR79"/>
<organism evidence="1 2">
    <name type="scientific">Pteropus alecto</name>
    <name type="common">Black flying fox</name>
    <dbReference type="NCBI Taxonomy" id="9402"/>
    <lineage>
        <taxon>Eukaryota</taxon>
        <taxon>Metazoa</taxon>
        <taxon>Chordata</taxon>
        <taxon>Craniata</taxon>
        <taxon>Vertebrata</taxon>
        <taxon>Euteleostomi</taxon>
        <taxon>Mammalia</taxon>
        <taxon>Eutheria</taxon>
        <taxon>Laurasiatheria</taxon>
        <taxon>Chiroptera</taxon>
        <taxon>Yinpterochiroptera</taxon>
        <taxon>Pteropodoidea</taxon>
        <taxon>Pteropodidae</taxon>
        <taxon>Pteropodinae</taxon>
        <taxon>Pteropus</taxon>
    </lineage>
</organism>
<evidence type="ECO:0000313" key="1">
    <source>
        <dbReference type="EMBL" id="ELK01929.1"/>
    </source>
</evidence>
<protein>
    <submittedName>
        <fullName evidence="1">GDP-mannose 4,6 dehydratase</fullName>
    </submittedName>
</protein>
<reference evidence="2" key="1">
    <citation type="journal article" date="2013" name="Science">
        <title>Comparative analysis of bat genomes provides insight into the evolution of flight and immunity.</title>
        <authorList>
            <person name="Zhang G."/>
            <person name="Cowled C."/>
            <person name="Shi Z."/>
            <person name="Huang Z."/>
            <person name="Bishop-Lilly K.A."/>
            <person name="Fang X."/>
            <person name="Wynne J.W."/>
            <person name="Xiong Z."/>
            <person name="Baker M.L."/>
            <person name="Zhao W."/>
            <person name="Tachedjian M."/>
            <person name="Zhu Y."/>
            <person name="Zhou P."/>
            <person name="Jiang X."/>
            <person name="Ng J."/>
            <person name="Yang L."/>
            <person name="Wu L."/>
            <person name="Xiao J."/>
            <person name="Feng Y."/>
            <person name="Chen Y."/>
            <person name="Sun X."/>
            <person name="Zhang Y."/>
            <person name="Marsh G.A."/>
            <person name="Crameri G."/>
            <person name="Broder C.C."/>
            <person name="Frey K.G."/>
            <person name="Wang L.F."/>
            <person name="Wang J."/>
        </authorList>
    </citation>
    <scope>NUCLEOTIDE SEQUENCE [LARGE SCALE GENOMIC DNA]</scope>
</reference>
<dbReference type="STRING" id="9402.L5JR79"/>
<sequence>MCLAGTKRRETGALCADSRGRARVPTTRDPATPDHACFLSPSTPQDFLQGDCSKAKQKLNWKPRVAFDVSVLFRVEPVGLLAPGRVWASPAEGSGGAGSWAYEELVREMVDADVELMRNNPNA</sequence>
<dbReference type="Proteomes" id="UP000010552">
    <property type="component" value="Unassembled WGS sequence"/>
</dbReference>